<dbReference type="PROSITE" id="PS51257">
    <property type="entry name" value="PROKAR_LIPOPROTEIN"/>
    <property type="match status" value="1"/>
</dbReference>
<comment type="caution">
    <text evidence="1">The sequence shown here is derived from an EMBL/GenBank/DDBJ whole genome shotgun (WGS) entry which is preliminary data.</text>
</comment>
<organism evidence="1 2">
    <name type="scientific">Adhaeribacter terrigena</name>
    <dbReference type="NCBI Taxonomy" id="2793070"/>
    <lineage>
        <taxon>Bacteria</taxon>
        <taxon>Pseudomonadati</taxon>
        <taxon>Bacteroidota</taxon>
        <taxon>Cytophagia</taxon>
        <taxon>Cytophagales</taxon>
        <taxon>Hymenobacteraceae</taxon>
        <taxon>Adhaeribacter</taxon>
    </lineage>
</organism>
<sequence length="184" mass="21404">MNKVLFGLLLFLLYGCISEKGTFKRSITIEEKNYLAKNDSLVKSFQGPSNSKQLYQTGNLIIRNSKDGYKIIKFGEWKEIKRLDNSIQTIVFYDESETVLKEIIYGPDGNPLVESTLKKEVSNQNNFLYYNTNVYHLYSDKLQSKGMNILAKNKKFIKDGTWEYFTRDGEFEKKVEFKSGKIIN</sequence>
<accession>A0ABS1C168</accession>
<dbReference type="Proteomes" id="UP000644147">
    <property type="component" value="Unassembled WGS sequence"/>
</dbReference>
<evidence type="ECO:0000313" key="1">
    <source>
        <dbReference type="EMBL" id="MBK0403152.1"/>
    </source>
</evidence>
<dbReference type="EMBL" id="JAEHFX010000004">
    <property type="protein sequence ID" value="MBK0403152.1"/>
    <property type="molecule type" value="Genomic_DNA"/>
</dbReference>
<name>A0ABS1C168_9BACT</name>
<dbReference type="RefSeq" id="WP_200505913.1">
    <property type="nucleotide sequence ID" value="NZ_JAEHFX010000004.1"/>
</dbReference>
<evidence type="ECO:0000313" key="2">
    <source>
        <dbReference type="Proteomes" id="UP000644147"/>
    </source>
</evidence>
<evidence type="ECO:0008006" key="3">
    <source>
        <dbReference type="Google" id="ProtNLM"/>
    </source>
</evidence>
<reference evidence="1 2" key="1">
    <citation type="submission" date="2020-12" db="EMBL/GenBank/DDBJ databases">
        <title>Bacterial novel species Adhaeribacter sp. BT258 isolated from soil.</title>
        <authorList>
            <person name="Jung H.-Y."/>
        </authorList>
    </citation>
    <scope>NUCLEOTIDE SEQUENCE [LARGE SCALE GENOMIC DNA]</scope>
    <source>
        <strain evidence="1 2">BT258</strain>
    </source>
</reference>
<keyword evidence="2" id="KW-1185">Reference proteome</keyword>
<proteinExistence type="predicted"/>
<gene>
    <name evidence="1" type="ORF">I5M27_09160</name>
</gene>
<protein>
    <recommendedName>
        <fullName evidence="3">MORN repeat variant</fullName>
    </recommendedName>
</protein>